<dbReference type="SUPFAM" id="SSF47598">
    <property type="entry name" value="Ribbon-helix-helix"/>
    <property type="match status" value="1"/>
</dbReference>
<dbReference type="InterPro" id="IPR038296">
    <property type="entry name" value="ParD_sf"/>
</dbReference>
<dbReference type="GeneID" id="303486093"/>
<name>A0ABM6M7I9_9SPHN</name>
<evidence type="ECO:0000313" key="2">
    <source>
        <dbReference type="Proteomes" id="UP000258016"/>
    </source>
</evidence>
<dbReference type="EMBL" id="CP020083">
    <property type="protein sequence ID" value="ASR51920.1"/>
    <property type="molecule type" value="Genomic_DNA"/>
</dbReference>
<dbReference type="Gene3D" id="6.10.10.120">
    <property type="entry name" value="Antitoxin ParD1-like"/>
    <property type="match status" value="1"/>
</dbReference>
<evidence type="ECO:0008006" key="3">
    <source>
        <dbReference type="Google" id="ProtNLM"/>
    </source>
</evidence>
<evidence type="ECO:0000313" key="1">
    <source>
        <dbReference type="EMBL" id="ASR51920.1"/>
    </source>
</evidence>
<reference evidence="1 2" key="1">
    <citation type="submission" date="2017-03" db="EMBL/GenBank/DDBJ databases">
        <title>Complete genome sequence of Blastomonas fulva degrading microcsystin LR.</title>
        <authorList>
            <person name="Lee H.-g."/>
            <person name="Jin L."/>
            <person name="oh H.-M."/>
        </authorList>
    </citation>
    <scope>NUCLEOTIDE SEQUENCE [LARGE SCALE GENOMIC DNA]</scope>
    <source>
        <strain evidence="1 2">T2</strain>
    </source>
</reference>
<protein>
    <recommendedName>
        <fullName evidence="3">Addiction module antitoxin</fullName>
    </recommendedName>
</protein>
<keyword evidence="2" id="KW-1185">Reference proteome</keyword>
<proteinExistence type="predicted"/>
<sequence>MTDMTISVSPALKQWIDERVALGEYADAADYVLDLLRRDQEQAAEDSAWLKAQIDEGLKSRVMDSEPEDVLDAIMAEDPDLRG</sequence>
<organism evidence="1 2">
    <name type="scientific">Blastomonas fulva</name>
    <dbReference type="NCBI Taxonomy" id="1550728"/>
    <lineage>
        <taxon>Bacteria</taxon>
        <taxon>Pseudomonadati</taxon>
        <taxon>Pseudomonadota</taxon>
        <taxon>Alphaproteobacteria</taxon>
        <taxon>Sphingomonadales</taxon>
        <taxon>Sphingomonadaceae</taxon>
        <taxon>Blastomonas</taxon>
    </lineage>
</organism>
<dbReference type="InterPro" id="IPR010985">
    <property type="entry name" value="Ribbon_hlx_hlx"/>
</dbReference>
<gene>
    <name evidence="1" type="ORF">B5J99_10980</name>
</gene>
<accession>A0ABM6M7I9</accession>
<dbReference type="Proteomes" id="UP000258016">
    <property type="component" value="Chromosome"/>
</dbReference>
<dbReference type="RefSeq" id="WP_117352392.1">
    <property type="nucleotide sequence ID" value="NZ_CP020083.1"/>
</dbReference>